<dbReference type="InterPro" id="IPR001453">
    <property type="entry name" value="MoaB/Mog_dom"/>
</dbReference>
<accession>A0A9X2WFP2</accession>
<evidence type="ECO:0000256" key="2">
    <source>
        <dbReference type="PIRNR" id="PIRNR006443"/>
    </source>
</evidence>
<evidence type="ECO:0000256" key="1">
    <source>
        <dbReference type="ARBA" id="ARBA00015262"/>
    </source>
</evidence>
<dbReference type="PIRSF" id="PIRSF006443">
    <property type="entry name" value="MoaB"/>
    <property type="match status" value="1"/>
</dbReference>
<evidence type="ECO:0000313" key="4">
    <source>
        <dbReference type="EMBL" id="MCT7358872.1"/>
    </source>
</evidence>
<name>A0A9X2WFP2_9GAMM</name>
<dbReference type="RefSeq" id="WP_260975772.1">
    <property type="nucleotide sequence ID" value="NZ_JAOANI010000015.1"/>
</dbReference>
<evidence type="ECO:0000313" key="5">
    <source>
        <dbReference type="Proteomes" id="UP001147830"/>
    </source>
</evidence>
<evidence type="ECO:0000259" key="3">
    <source>
        <dbReference type="SMART" id="SM00852"/>
    </source>
</evidence>
<dbReference type="Pfam" id="PF00994">
    <property type="entry name" value="MoCF_biosynth"/>
    <property type="match status" value="1"/>
</dbReference>
<dbReference type="Proteomes" id="UP001147830">
    <property type="component" value="Unassembled WGS sequence"/>
</dbReference>
<feature type="domain" description="MoaB/Mog" evidence="3">
    <location>
        <begin position="15"/>
        <end position="159"/>
    </location>
</feature>
<gene>
    <name evidence="4" type="primary">moaB</name>
    <name evidence="4" type="ORF">NYR02_07570</name>
</gene>
<dbReference type="InterPro" id="IPR036425">
    <property type="entry name" value="MoaB/Mog-like_dom_sf"/>
</dbReference>
<dbReference type="AlphaFoldDB" id="A0A9X2WFP2"/>
<proteinExistence type="inferred from homology"/>
<protein>
    <recommendedName>
        <fullName evidence="1 2">Molybdenum cofactor biosynthesis protein B</fullName>
    </recommendedName>
</protein>
<dbReference type="SMART" id="SM00852">
    <property type="entry name" value="MoCF_biosynth"/>
    <property type="match status" value="1"/>
</dbReference>
<dbReference type="NCBIfam" id="TIGR00177">
    <property type="entry name" value="molyb_syn"/>
    <property type="match status" value="1"/>
</dbReference>
<comment type="function">
    <text evidence="2">May be involved in the biosynthesis of molybdopterin.</text>
</comment>
<dbReference type="EMBL" id="JAOANI010000015">
    <property type="protein sequence ID" value="MCT7358872.1"/>
    <property type="molecule type" value="Genomic_DNA"/>
</dbReference>
<comment type="similarity">
    <text evidence="2">Belongs to the MoaB/Mog family.</text>
</comment>
<dbReference type="NCBIfam" id="TIGR02667">
    <property type="entry name" value="moaB_proteo"/>
    <property type="match status" value="1"/>
</dbReference>
<comment type="pathway">
    <text evidence="2">Cofactor biosynthesis; molybdopterin biosynthesis.</text>
</comment>
<sequence length="191" mass="20784">MSKHTSKEFFRLNIAILTLSDHRTPAEDSSGNLLLALAQESGHTIRARALLKHNRYDIRACISDWIASQDIQVIIINGGTGFSESNCTPEAIRPLFDAEIEGFGEQFRQLSFTDIGSSSMQSRALAGIANKTLIFAVPGSGGACRQAWEALISPQLDSRTGPCNFVAHVKKSPVNACRYALTDPGEFVCQI</sequence>
<dbReference type="PANTHER" id="PTHR43232:SF2">
    <property type="entry name" value="MOLYBDENUM COFACTOR BIOSYNTHESIS PROTEIN B"/>
    <property type="match status" value="1"/>
</dbReference>
<dbReference type="GO" id="GO:0005829">
    <property type="term" value="C:cytosol"/>
    <property type="evidence" value="ECO:0007669"/>
    <property type="project" value="TreeGrafter"/>
</dbReference>
<dbReference type="Gene3D" id="3.40.980.10">
    <property type="entry name" value="MoaB/Mog-like domain"/>
    <property type="match status" value="1"/>
</dbReference>
<keyword evidence="5" id="KW-1185">Reference proteome</keyword>
<dbReference type="CDD" id="cd00886">
    <property type="entry name" value="MogA_MoaB"/>
    <property type="match status" value="1"/>
</dbReference>
<reference evidence="4" key="2">
    <citation type="submission" date="2022-08" db="EMBL/GenBank/DDBJ databases">
        <authorList>
            <person name="Dong C."/>
        </authorList>
    </citation>
    <scope>NUCLEOTIDE SEQUENCE</scope>
    <source>
        <strain evidence="4">59MF3M-4</strain>
    </source>
</reference>
<dbReference type="SUPFAM" id="SSF53218">
    <property type="entry name" value="Molybdenum cofactor biosynthesis proteins"/>
    <property type="match status" value="1"/>
</dbReference>
<dbReference type="PANTHER" id="PTHR43232">
    <property type="entry name" value="MOLYBDENUM COFACTOR BIOSYNTHESIS PROTEIN B"/>
    <property type="match status" value="1"/>
</dbReference>
<keyword evidence="2" id="KW-0501">Molybdenum cofactor biosynthesis</keyword>
<organism evidence="4 5">
    <name type="scientific">Thalassolituus pacificus</name>
    <dbReference type="NCBI Taxonomy" id="2975440"/>
    <lineage>
        <taxon>Bacteria</taxon>
        <taxon>Pseudomonadati</taxon>
        <taxon>Pseudomonadota</taxon>
        <taxon>Gammaproteobacteria</taxon>
        <taxon>Oceanospirillales</taxon>
        <taxon>Oceanospirillaceae</taxon>
        <taxon>Thalassolituus</taxon>
    </lineage>
</organism>
<dbReference type="GO" id="GO:0006777">
    <property type="term" value="P:Mo-molybdopterin cofactor biosynthetic process"/>
    <property type="evidence" value="ECO:0007669"/>
    <property type="project" value="UniProtKB-UniRule"/>
</dbReference>
<dbReference type="InterPro" id="IPR012245">
    <property type="entry name" value="MoaB"/>
</dbReference>
<reference evidence="4" key="1">
    <citation type="journal article" date="2022" name="Front. Microbiol.">
        <title>Genome-based taxonomic rearrangement of Oceanobacter-related bacteria including the description of Thalassolituus hydrocarbonoclasticus sp. nov. and Thalassolituus pacificus sp. nov. and emended description of the genus Thalassolituus.</title>
        <authorList>
            <person name="Dong C."/>
            <person name="Wei L."/>
            <person name="Wang J."/>
            <person name="Lai Q."/>
            <person name="Huang Z."/>
            <person name="Shao Z."/>
        </authorList>
    </citation>
    <scope>NUCLEOTIDE SEQUENCE</scope>
    <source>
        <strain evidence="4">59MF3M-4</strain>
    </source>
</reference>
<dbReference type="InterPro" id="IPR013484">
    <property type="entry name" value="MoaB_proteobac"/>
</dbReference>
<comment type="caution">
    <text evidence="4">The sequence shown here is derived from an EMBL/GenBank/DDBJ whole genome shotgun (WGS) entry which is preliminary data.</text>
</comment>